<keyword evidence="9" id="KW-1185">Reference proteome</keyword>
<dbReference type="Pfam" id="PF00150">
    <property type="entry name" value="Cellulase"/>
    <property type="match status" value="1"/>
</dbReference>
<organism evidence="8 9">
    <name type="scientific">Phlyctema vagabunda</name>
    <dbReference type="NCBI Taxonomy" id="108571"/>
    <lineage>
        <taxon>Eukaryota</taxon>
        <taxon>Fungi</taxon>
        <taxon>Dikarya</taxon>
        <taxon>Ascomycota</taxon>
        <taxon>Pezizomycotina</taxon>
        <taxon>Leotiomycetes</taxon>
        <taxon>Helotiales</taxon>
        <taxon>Dermateaceae</taxon>
        <taxon>Phlyctema</taxon>
    </lineage>
</organism>
<keyword evidence="4" id="KW-0961">Cell wall biogenesis/degradation</keyword>
<dbReference type="InterPro" id="IPR050386">
    <property type="entry name" value="Glycosyl_hydrolase_5"/>
</dbReference>
<dbReference type="EMBL" id="JBFCZG010000001">
    <property type="protein sequence ID" value="KAL3428022.1"/>
    <property type="molecule type" value="Genomic_DNA"/>
</dbReference>
<name>A0ABR4PXC5_9HELO</name>
<dbReference type="Gene3D" id="3.20.20.80">
    <property type="entry name" value="Glycosidases"/>
    <property type="match status" value="1"/>
</dbReference>
<evidence type="ECO:0000256" key="1">
    <source>
        <dbReference type="ARBA" id="ARBA00005641"/>
    </source>
</evidence>
<proteinExistence type="inferred from homology"/>
<dbReference type="SUPFAM" id="SSF51445">
    <property type="entry name" value="(Trans)glycosidases"/>
    <property type="match status" value="1"/>
</dbReference>
<comment type="caution">
    <text evidence="8">The sequence shown here is derived from an EMBL/GenBank/DDBJ whole genome shotgun (WGS) entry which is preliminary data.</text>
</comment>
<comment type="similarity">
    <text evidence="1 5">Belongs to the glycosyl hydrolase 5 (cellulase A) family.</text>
</comment>
<reference evidence="8 9" key="1">
    <citation type="submission" date="2024-06" db="EMBL/GenBank/DDBJ databases">
        <title>Complete genome of Phlyctema vagabunda strain 19-DSS-EL-015.</title>
        <authorList>
            <person name="Fiorenzani C."/>
        </authorList>
    </citation>
    <scope>NUCLEOTIDE SEQUENCE [LARGE SCALE GENOMIC DNA]</scope>
    <source>
        <strain evidence="8 9">19-DSS-EL-015</strain>
    </source>
</reference>
<accession>A0ABR4PXC5</accession>
<dbReference type="PANTHER" id="PTHR31297">
    <property type="entry name" value="GLUCAN ENDO-1,6-BETA-GLUCOSIDASE B"/>
    <property type="match status" value="1"/>
</dbReference>
<evidence type="ECO:0000256" key="6">
    <source>
        <dbReference type="SAM" id="MobiDB-lite"/>
    </source>
</evidence>
<protein>
    <submittedName>
        <fullName evidence="8">Endo-beta-1,6-glucanase</fullName>
    </submittedName>
</protein>
<dbReference type="Proteomes" id="UP001629113">
    <property type="component" value="Unassembled WGS sequence"/>
</dbReference>
<keyword evidence="3 5" id="KW-0326">Glycosidase</keyword>
<feature type="region of interest" description="Disordered" evidence="6">
    <location>
        <begin position="17"/>
        <end position="40"/>
    </location>
</feature>
<evidence type="ECO:0000313" key="8">
    <source>
        <dbReference type="EMBL" id="KAL3428022.1"/>
    </source>
</evidence>
<feature type="compositionally biased region" description="Low complexity" evidence="6">
    <location>
        <begin position="18"/>
        <end position="29"/>
    </location>
</feature>
<dbReference type="InterPro" id="IPR001547">
    <property type="entry name" value="Glyco_hydro_5"/>
</dbReference>
<keyword evidence="2 5" id="KW-0378">Hydrolase</keyword>
<feature type="domain" description="Glycoside hydrolase family 5" evidence="7">
    <location>
        <begin position="99"/>
        <end position="360"/>
    </location>
</feature>
<evidence type="ECO:0000259" key="7">
    <source>
        <dbReference type="Pfam" id="PF00150"/>
    </source>
</evidence>
<evidence type="ECO:0000256" key="4">
    <source>
        <dbReference type="ARBA" id="ARBA00023316"/>
    </source>
</evidence>
<evidence type="ECO:0000256" key="2">
    <source>
        <dbReference type="ARBA" id="ARBA00022801"/>
    </source>
</evidence>
<dbReference type="InterPro" id="IPR017853">
    <property type="entry name" value="GH"/>
</dbReference>
<evidence type="ECO:0000256" key="5">
    <source>
        <dbReference type="RuleBase" id="RU361153"/>
    </source>
</evidence>
<evidence type="ECO:0000256" key="3">
    <source>
        <dbReference type="ARBA" id="ARBA00023295"/>
    </source>
</evidence>
<sequence length="539" mass="60905">MKKLLSKAKAALQDEFPQLQQSQQSQRQLHASHPSTIGPPKPIDVLRYRYHHGTNLGSIFVLEDWLFPSMYPPETGGSSELDAVYNSIHRDGLEASRNKWEQHWRDALTDADLEWLVAEARCTSIRLPIGYFTLGDEFSRGTPYEGAQGVYVNAWKAVRDLVSRARNYGIGVLLDFHALPGGANSESHSGTNSGHAGLWGDGKNLDLATRCIAFMAREIRENGMDGIIGLQLVNESPWDAKGMYEWYEHVIAQISYIDDSIPIYVSDGWDLGRALSWANGRKVLHSPRNPVVVDTHKYYTFSDSDRNQAPHEIIGRINGELTELDGKNGSLWDRGEAEIIIGEWSCVLDTKTWERVQAEEKDGLVKQFGNEQSRKWQERAGGSFFWTYKMDWMDGNEWGFSEQTKKHNIAAPPNSWLPHGEIQNRAQVAQARREELRVGAQGAHEAYWNQTCPGEYFEHHVYSEGWNTGFSDAQAFFTMRVSGGLGQKASEIAGADKIGCLEIWIKKRLLESGHTGPFTWMWEQGLRSGVKAFYEYTGI</sequence>
<evidence type="ECO:0000313" key="9">
    <source>
        <dbReference type="Proteomes" id="UP001629113"/>
    </source>
</evidence>
<gene>
    <name evidence="8" type="ORF">PVAG01_01531</name>
</gene>
<dbReference type="PANTHER" id="PTHR31297:SF43">
    <property type="entry name" value="GLUCAN 1,3-BETA-GLUCOSIDASE 3"/>
    <property type="match status" value="1"/>
</dbReference>